<dbReference type="InterPro" id="IPR000649">
    <property type="entry name" value="IF-2B-related"/>
</dbReference>
<dbReference type="InterPro" id="IPR042529">
    <property type="entry name" value="IF_2B-like_C"/>
</dbReference>
<dbReference type="PROSITE" id="PS51462">
    <property type="entry name" value="NUDIX"/>
    <property type="match status" value="1"/>
</dbReference>
<dbReference type="InterPro" id="IPR037171">
    <property type="entry name" value="NagB/RpiA_transferase-like"/>
</dbReference>
<evidence type="ECO:0000259" key="3">
    <source>
        <dbReference type="PROSITE" id="PS51462"/>
    </source>
</evidence>
<dbReference type="VEuPathDB" id="FungiDB:jhhlp_003064"/>
<dbReference type="InParanoid" id="A0A2N3NG05"/>
<dbReference type="CDD" id="cd18872">
    <property type="entry name" value="NUDIX_eIF-2B"/>
    <property type="match status" value="1"/>
</dbReference>
<dbReference type="SUPFAM" id="SSF55811">
    <property type="entry name" value="Nudix"/>
    <property type="match status" value="1"/>
</dbReference>
<organism evidence="4 5">
    <name type="scientific">Lomentospora prolificans</name>
    <dbReference type="NCBI Taxonomy" id="41688"/>
    <lineage>
        <taxon>Eukaryota</taxon>
        <taxon>Fungi</taxon>
        <taxon>Dikarya</taxon>
        <taxon>Ascomycota</taxon>
        <taxon>Pezizomycotina</taxon>
        <taxon>Sordariomycetes</taxon>
        <taxon>Hypocreomycetidae</taxon>
        <taxon>Microascales</taxon>
        <taxon>Microascaceae</taxon>
        <taxon>Lomentospora</taxon>
    </lineage>
</organism>
<gene>
    <name evidence="4" type="ORF">jhhlp_003064</name>
</gene>
<dbReference type="InterPro" id="IPR000086">
    <property type="entry name" value="NUDIX_hydrolase_dom"/>
</dbReference>
<dbReference type="Gene3D" id="3.90.79.10">
    <property type="entry name" value="Nucleoside Triphosphate Pyrophosphohydrolase"/>
    <property type="match status" value="1"/>
</dbReference>
<sequence length="525" mass="58617">LTTKETIMELTRRRVVSSFIFKNLSPASADPPKVALFRRSAKVRTYQHRLAPISGSIDQSDASPLDAAWREIQEETTLTKKSLRLRRQGKSYSFIDEGLNREWVIFPFIFELIPTQSGGKGEAGIIIDWEHDEWGWYNPREVEDSESFGGVPNLAVSLRRAWIEYDIGNKAGERLDSGLQTLQTDHKSGARVLAVKALETFANTVGVLDFQSKDEWWKHTRMVAWNIWKNGRESMGAAILNILISSLKLVESSVLPKWSEMSRSDREKTIPTLLKEYGDQRLELNKNISAAFQSFIEGGYPSDRPLRILTLSASSTITKCLTNALETTNFSFDIRILESRPLFEGASLAANLVEFIEQLNRTSTKPNQNTVTVYTDACAAIAAQQVDLVLLGADVISSNGDTCNKVGSLPTVLSAKHVSPNVKVVVVADKEKVFPLAPPPHEENDNQEVTGSWRAIEATKTAERAIVGHQSNERPIGDVKNYYFEWVESDLIDNYILENGCMTAGDIQELASAVKEDAGRFFDDL</sequence>
<proteinExistence type="inferred from homology"/>
<dbReference type="PANTHER" id="PTHR43475:SF3">
    <property type="entry name" value="TRANSLATION INITIATION FACTOR EIF-2B SUBUNIT FAMILY PROTEIN (AFU_ORTHOLOGUE AFUA_2G14290)"/>
    <property type="match status" value="1"/>
</dbReference>
<feature type="domain" description="Nudix hydrolase" evidence="3">
    <location>
        <begin position="11"/>
        <end position="160"/>
    </location>
</feature>
<dbReference type="EMBL" id="NLAX01000008">
    <property type="protein sequence ID" value="PKS11302.1"/>
    <property type="molecule type" value="Genomic_DNA"/>
</dbReference>
<evidence type="ECO:0000256" key="1">
    <source>
        <dbReference type="ARBA" id="ARBA00007251"/>
    </source>
</evidence>
<keyword evidence="5" id="KW-1185">Reference proteome</keyword>
<dbReference type="InterPro" id="IPR015797">
    <property type="entry name" value="NUDIX_hydrolase-like_dom_sf"/>
</dbReference>
<evidence type="ECO:0000256" key="2">
    <source>
        <dbReference type="RuleBase" id="RU003814"/>
    </source>
</evidence>
<accession>A0A2N3NG05</accession>
<dbReference type="SUPFAM" id="SSF100950">
    <property type="entry name" value="NagB/RpiA/CoA transferase-like"/>
    <property type="match status" value="1"/>
</dbReference>
<dbReference type="Pfam" id="PF00293">
    <property type="entry name" value="NUDIX"/>
    <property type="match status" value="1"/>
</dbReference>
<dbReference type="AlphaFoldDB" id="A0A2N3NG05"/>
<dbReference type="PANTHER" id="PTHR43475">
    <property type="entry name" value="METHYLTHIORIBOSE-1-PHOSPHATE ISOMERASE"/>
    <property type="match status" value="1"/>
</dbReference>
<dbReference type="GO" id="GO:0019509">
    <property type="term" value="P:L-methionine salvage from methylthioadenosine"/>
    <property type="evidence" value="ECO:0007669"/>
    <property type="project" value="TreeGrafter"/>
</dbReference>
<comment type="caution">
    <text evidence="4">The sequence shown here is derived from an EMBL/GenBank/DDBJ whole genome shotgun (WGS) entry which is preliminary data.</text>
</comment>
<dbReference type="Proteomes" id="UP000233524">
    <property type="component" value="Unassembled WGS sequence"/>
</dbReference>
<comment type="similarity">
    <text evidence="1 2">Belongs to the eIF-2B alpha/beta/delta subunits family.</text>
</comment>
<protein>
    <recommendedName>
        <fullName evidence="3">Nudix hydrolase domain-containing protein</fullName>
    </recommendedName>
</protein>
<name>A0A2N3NG05_9PEZI</name>
<dbReference type="Pfam" id="PF01008">
    <property type="entry name" value="IF-2B"/>
    <property type="match status" value="1"/>
</dbReference>
<reference evidence="4 5" key="1">
    <citation type="journal article" date="2017" name="G3 (Bethesda)">
        <title>First Draft Genome Sequence of the Pathogenic Fungus Lomentospora prolificans (Formerly Scedosporium prolificans).</title>
        <authorList>
            <person name="Luo R."/>
            <person name="Zimin A."/>
            <person name="Workman R."/>
            <person name="Fan Y."/>
            <person name="Pertea G."/>
            <person name="Grossman N."/>
            <person name="Wear M.P."/>
            <person name="Jia B."/>
            <person name="Miller H."/>
            <person name="Casadevall A."/>
            <person name="Timp W."/>
            <person name="Zhang S.X."/>
            <person name="Salzberg S.L."/>
        </authorList>
    </citation>
    <scope>NUCLEOTIDE SEQUENCE [LARGE SCALE GENOMIC DNA]</scope>
    <source>
        <strain evidence="4 5">JHH-5317</strain>
    </source>
</reference>
<evidence type="ECO:0000313" key="5">
    <source>
        <dbReference type="Proteomes" id="UP000233524"/>
    </source>
</evidence>
<dbReference type="OrthoDB" id="206213at2759"/>
<dbReference type="STRING" id="41688.A0A2N3NG05"/>
<dbReference type="GO" id="GO:0046523">
    <property type="term" value="F:S-methyl-5-thioribose-1-phosphate isomerase activity"/>
    <property type="evidence" value="ECO:0007669"/>
    <property type="project" value="TreeGrafter"/>
</dbReference>
<feature type="non-terminal residue" evidence="4">
    <location>
        <position position="1"/>
    </location>
</feature>
<evidence type="ECO:0000313" key="4">
    <source>
        <dbReference type="EMBL" id="PKS11302.1"/>
    </source>
</evidence>
<dbReference type="Gene3D" id="3.40.50.10470">
    <property type="entry name" value="Translation initiation factor eif-2b, domain 2"/>
    <property type="match status" value="1"/>
</dbReference>